<dbReference type="Proteomes" id="UP000694845">
    <property type="component" value="Unplaced"/>
</dbReference>
<sequence>MSLNADLLRTLLDQLSDMIGTRKEMIDWLKDFIDDIKTQEIAINSTKTGAAALGVISTIGLFTPFAPLAIGGLVASGGAAVATTIGDLIANKVKSGNLEEKVDSMKKEDSDLQDLHKKIKEQADKLAKELKISTEEATLFLLVGVPKMVVQASLQVAKGVVEIQRILPHLQAMHNAMKLGASLTQAARLGATTFQGGRLTVTGVEGGAAIARTTLAVTTSAKVLGGFGAVIGVADAIYSWSTKNPNRNSAENLLPQVEGNLKALEKIEKEFLELKEL</sequence>
<organism evidence="2 3">
    <name type="scientific">Acanthaster planci</name>
    <name type="common">Crown-of-thorns starfish</name>
    <dbReference type="NCBI Taxonomy" id="133434"/>
    <lineage>
        <taxon>Eukaryota</taxon>
        <taxon>Metazoa</taxon>
        <taxon>Echinodermata</taxon>
        <taxon>Eleutherozoa</taxon>
        <taxon>Asterozoa</taxon>
        <taxon>Asteroidea</taxon>
        <taxon>Valvatacea</taxon>
        <taxon>Valvatida</taxon>
        <taxon>Acanthasteridae</taxon>
        <taxon>Acanthaster</taxon>
    </lineage>
</organism>
<proteinExistence type="predicted"/>
<evidence type="ECO:0000313" key="2">
    <source>
        <dbReference type="Proteomes" id="UP000694845"/>
    </source>
</evidence>
<dbReference type="AlphaFoldDB" id="A0A8B7Y3S5"/>
<evidence type="ECO:0000256" key="1">
    <source>
        <dbReference type="SAM" id="Coils"/>
    </source>
</evidence>
<dbReference type="GeneID" id="110977292"/>
<accession>A0A8B7Y3S5</accession>
<keyword evidence="2" id="KW-1185">Reference proteome</keyword>
<evidence type="ECO:0000313" key="3">
    <source>
        <dbReference type="RefSeq" id="XP_022086970.1"/>
    </source>
</evidence>
<dbReference type="OrthoDB" id="10059078at2759"/>
<reference evidence="3" key="1">
    <citation type="submission" date="2025-08" db="UniProtKB">
        <authorList>
            <consortium name="RefSeq"/>
        </authorList>
    </citation>
    <scope>IDENTIFICATION</scope>
</reference>
<keyword evidence="1" id="KW-0175">Coiled coil</keyword>
<name>A0A8B7Y3S5_ACAPL</name>
<protein>
    <submittedName>
        <fullName evidence="3">Uncharacterized protein LOC110977292</fullName>
    </submittedName>
</protein>
<dbReference type="KEGG" id="aplc:110977292"/>
<gene>
    <name evidence="3" type="primary">LOC110977292</name>
</gene>
<feature type="coiled-coil region" evidence="1">
    <location>
        <begin position="105"/>
        <end position="136"/>
    </location>
</feature>
<dbReference type="RefSeq" id="XP_022086970.1">
    <property type="nucleotide sequence ID" value="XM_022231278.1"/>
</dbReference>